<evidence type="ECO:0000259" key="2">
    <source>
        <dbReference type="Pfam" id="PF07859"/>
    </source>
</evidence>
<organism evidence="3 4">
    <name type="scientific">Massariosphaeria phaeospora</name>
    <dbReference type="NCBI Taxonomy" id="100035"/>
    <lineage>
        <taxon>Eukaryota</taxon>
        <taxon>Fungi</taxon>
        <taxon>Dikarya</taxon>
        <taxon>Ascomycota</taxon>
        <taxon>Pezizomycotina</taxon>
        <taxon>Dothideomycetes</taxon>
        <taxon>Pleosporomycetidae</taxon>
        <taxon>Pleosporales</taxon>
        <taxon>Pleosporales incertae sedis</taxon>
        <taxon>Massariosphaeria</taxon>
    </lineage>
</organism>
<evidence type="ECO:0000256" key="1">
    <source>
        <dbReference type="ARBA" id="ARBA00022801"/>
    </source>
</evidence>
<name>A0A7C8M9I9_9PLEO</name>
<dbReference type="InterPro" id="IPR029058">
    <property type="entry name" value="AB_hydrolase_fold"/>
</dbReference>
<proteinExistence type="predicted"/>
<dbReference type="InterPro" id="IPR050300">
    <property type="entry name" value="GDXG_lipolytic_enzyme"/>
</dbReference>
<gene>
    <name evidence="3" type="ORF">BDV95DRAFT_607358</name>
</gene>
<evidence type="ECO:0000313" key="4">
    <source>
        <dbReference type="Proteomes" id="UP000481861"/>
    </source>
</evidence>
<dbReference type="SUPFAM" id="SSF53474">
    <property type="entry name" value="alpha/beta-Hydrolases"/>
    <property type="match status" value="1"/>
</dbReference>
<evidence type="ECO:0000313" key="3">
    <source>
        <dbReference type="EMBL" id="KAF2871075.1"/>
    </source>
</evidence>
<dbReference type="PANTHER" id="PTHR48081">
    <property type="entry name" value="AB HYDROLASE SUPERFAMILY PROTEIN C4A8.06C"/>
    <property type="match status" value="1"/>
</dbReference>
<sequence>MAVQWPDESMFNNFTVFKESFKTVGSHDIGAAILVPKNVQPGKRPVIVNLHGGFLVNGHSLFAPFFSPWVLKLALEESAVVISGDYRLLPTANGVADQLEDIEDFWQWTRNKLPAIFEGRAPGFSLDLTRLLLAGSSAGGYCAVQLGLSHPEEISAMAMAYPFVNPADEVIVNGPKDGEPTILRFPLDTLPSKEAVVAWIDESRKEVTSQADMDRGAFAAAAAQYGLYYSHLFDNRSLKRPEFLPLLRIKAGAKLPPKIWILTGDDDSVVYLRTIQEFVDLSREKLPRTTIRLDIAPGEDHAFDHTKSTWELHAIGAMGFVKQSWLGI</sequence>
<keyword evidence="4" id="KW-1185">Reference proteome</keyword>
<dbReference type="OrthoDB" id="19653at2759"/>
<reference evidence="3 4" key="1">
    <citation type="submission" date="2020-01" db="EMBL/GenBank/DDBJ databases">
        <authorList>
            <consortium name="DOE Joint Genome Institute"/>
            <person name="Haridas S."/>
            <person name="Albert R."/>
            <person name="Binder M."/>
            <person name="Bloem J."/>
            <person name="Labutti K."/>
            <person name="Salamov A."/>
            <person name="Andreopoulos B."/>
            <person name="Baker S.E."/>
            <person name="Barry K."/>
            <person name="Bills G."/>
            <person name="Bluhm B.H."/>
            <person name="Cannon C."/>
            <person name="Castanera R."/>
            <person name="Culley D.E."/>
            <person name="Daum C."/>
            <person name="Ezra D."/>
            <person name="Gonzalez J.B."/>
            <person name="Henrissat B."/>
            <person name="Kuo A."/>
            <person name="Liang C."/>
            <person name="Lipzen A."/>
            <person name="Lutzoni F."/>
            <person name="Magnuson J."/>
            <person name="Mondo S."/>
            <person name="Nolan M."/>
            <person name="Ohm R."/>
            <person name="Pangilinan J."/>
            <person name="Park H.-J.H."/>
            <person name="Ramirez L."/>
            <person name="Alfaro M."/>
            <person name="Sun H."/>
            <person name="Tritt A."/>
            <person name="Yoshinaga Y."/>
            <person name="Zwiers L.-H.L."/>
            <person name="Turgeon B.G."/>
            <person name="Goodwin S.B."/>
            <person name="Spatafora J.W."/>
            <person name="Crous P.W."/>
            <person name="Grigoriev I.V."/>
        </authorList>
    </citation>
    <scope>NUCLEOTIDE SEQUENCE [LARGE SCALE GENOMIC DNA]</scope>
    <source>
        <strain evidence="3 4">CBS 611.86</strain>
    </source>
</reference>
<comment type="caution">
    <text evidence="3">The sequence shown here is derived from an EMBL/GenBank/DDBJ whole genome shotgun (WGS) entry which is preliminary data.</text>
</comment>
<protein>
    <submittedName>
        <fullName evidence="3">Alpha/Beta hydrolase protein</fullName>
    </submittedName>
</protein>
<dbReference type="PANTHER" id="PTHR48081:SF3">
    <property type="entry name" value="ALPHA_BETA HYDROLASE FOLD-3 DOMAIN-CONTAINING PROTEIN"/>
    <property type="match status" value="1"/>
</dbReference>
<dbReference type="AlphaFoldDB" id="A0A7C8M9I9"/>
<dbReference type="GO" id="GO:0016787">
    <property type="term" value="F:hydrolase activity"/>
    <property type="evidence" value="ECO:0007669"/>
    <property type="project" value="UniProtKB-KW"/>
</dbReference>
<dbReference type="Proteomes" id="UP000481861">
    <property type="component" value="Unassembled WGS sequence"/>
</dbReference>
<dbReference type="InterPro" id="IPR013094">
    <property type="entry name" value="AB_hydrolase_3"/>
</dbReference>
<dbReference type="EMBL" id="JAADJZ010000012">
    <property type="protein sequence ID" value="KAF2871075.1"/>
    <property type="molecule type" value="Genomic_DNA"/>
</dbReference>
<feature type="domain" description="Alpha/beta hydrolase fold-3" evidence="2">
    <location>
        <begin position="47"/>
        <end position="166"/>
    </location>
</feature>
<accession>A0A7C8M9I9</accession>
<keyword evidence="1 3" id="KW-0378">Hydrolase</keyword>
<dbReference type="Pfam" id="PF07859">
    <property type="entry name" value="Abhydrolase_3"/>
    <property type="match status" value="1"/>
</dbReference>
<dbReference type="Gene3D" id="3.40.50.1820">
    <property type="entry name" value="alpha/beta hydrolase"/>
    <property type="match status" value="1"/>
</dbReference>